<dbReference type="InterPro" id="IPR037518">
    <property type="entry name" value="MPN"/>
</dbReference>
<keyword evidence="2" id="KW-0645">Protease</keyword>
<evidence type="ECO:0000256" key="6">
    <source>
        <dbReference type="ARBA" id="ARBA00023049"/>
    </source>
</evidence>
<name>A0A9Q8CFY8_9STAP</name>
<dbReference type="PROSITE" id="PS50249">
    <property type="entry name" value="MPN"/>
    <property type="match status" value="1"/>
</dbReference>
<evidence type="ECO:0000256" key="5">
    <source>
        <dbReference type="ARBA" id="ARBA00022833"/>
    </source>
</evidence>
<dbReference type="Gene3D" id="3.40.140.10">
    <property type="entry name" value="Cytidine Deaminase, domain 2"/>
    <property type="match status" value="1"/>
</dbReference>
<keyword evidence="4" id="KW-0378">Hydrolase</keyword>
<dbReference type="GO" id="GO:0008237">
    <property type="term" value="F:metallopeptidase activity"/>
    <property type="evidence" value="ECO:0007669"/>
    <property type="project" value="UniProtKB-KW"/>
</dbReference>
<dbReference type="InterPro" id="IPR020891">
    <property type="entry name" value="UPF0758_CS"/>
</dbReference>
<dbReference type="CDD" id="cd08071">
    <property type="entry name" value="MPN_DUF2466"/>
    <property type="match status" value="1"/>
</dbReference>
<evidence type="ECO:0000313" key="9">
    <source>
        <dbReference type="Proteomes" id="UP000295280"/>
    </source>
</evidence>
<keyword evidence="9" id="KW-1185">Reference proteome</keyword>
<keyword evidence="5" id="KW-0862">Zinc</keyword>
<dbReference type="GO" id="GO:0046872">
    <property type="term" value="F:metal ion binding"/>
    <property type="evidence" value="ECO:0007669"/>
    <property type="project" value="UniProtKB-KW"/>
</dbReference>
<protein>
    <submittedName>
        <fullName evidence="8">DNA repair protein RadC</fullName>
    </submittedName>
</protein>
<dbReference type="InterPro" id="IPR001405">
    <property type="entry name" value="UPF0758"/>
</dbReference>
<accession>A0A9Q8CFY8</accession>
<evidence type="ECO:0000259" key="7">
    <source>
        <dbReference type="PROSITE" id="PS50249"/>
    </source>
</evidence>
<dbReference type="RefSeq" id="WP_133418508.1">
    <property type="nucleotide sequence ID" value="NZ_SCWD01000009.1"/>
</dbReference>
<dbReference type="OrthoDB" id="9804482at2"/>
<sequence length="151" mass="17167">MTIMQDENYVYKIYEIRQSYRKTRTERFKVNSPDAAVGFLREEIGHRDREVAYVMGMNTKNEVTVCFEVSVGSVNATVVQPREVFKPLILNSCTGFIFAHNHPSGSAENSQEDVEMSERLEAAGHLLNIQLLDSIIVTDEEHLSMKQNGII</sequence>
<dbReference type="Proteomes" id="UP000295280">
    <property type="component" value="Unassembled WGS sequence"/>
</dbReference>
<dbReference type="EMBL" id="SCWD01000009">
    <property type="protein sequence ID" value="TDL94369.1"/>
    <property type="molecule type" value="Genomic_DNA"/>
</dbReference>
<comment type="caution">
    <text evidence="8">The sequence shown here is derived from an EMBL/GenBank/DDBJ whole genome shotgun (WGS) entry which is preliminary data.</text>
</comment>
<reference evidence="8 9" key="1">
    <citation type="submission" date="2019-01" db="EMBL/GenBank/DDBJ databases">
        <title>Draft genome sequences of the type strains of six Macrococcus species.</title>
        <authorList>
            <person name="Mazhar S."/>
            <person name="Altermann E."/>
            <person name="Hill C."/>
            <person name="Mcauliffe O."/>
        </authorList>
    </citation>
    <scope>NUCLEOTIDE SEQUENCE [LARGE SCALE GENOMIC DNA]</scope>
    <source>
        <strain evidence="8 9">ATCC 51828</strain>
    </source>
</reference>
<dbReference type="PANTHER" id="PTHR30471:SF3">
    <property type="entry name" value="UPF0758 PROTEIN YEES-RELATED"/>
    <property type="match status" value="1"/>
</dbReference>
<dbReference type="PROSITE" id="PS01302">
    <property type="entry name" value="UPF0758"/>
    <property type="match status" value="1"/>
</dbReference>
<keyword evidence="3" id="KW-0479">Metal-binding</keyword>
<evidence type="ECO:0000256" key="3">
    <source>
        <dbReference type="ARBA" id="ARBA00022723"/>
    </source>
</evidence>
<evidence type="ECO:0000256" key="2">
    <source>
        <dbReference type="ARBA" id="ARBA00022670"/>
    </source>
</evidence>
<dbReference type="PANTHER" id="PTHR30471">
    <property type="entry name" value="DNA REPAIR PROTEIN RADC"/>
    <property type="match status" value="1"/>
</dbReference>
<keyword evidence="6" id="KW-0482">Metalloprotease</keyword>
<proteinExistence type="inferred from homology"/>
<dbReference type="InterPro" id="IPR025657">
    <property type="entry name" value="RadC_JAB"/>
</dbReference>
<organism evidence="8 9">
    <name type="scientific">Macrococcus carouselicus</name>
    <dbReference type="NCBI Taxonomy" id="69969"/>
    <lineage>
        <taxon>Bacteria</taxon>
        <taxon>Bacillati</taxon>
        <taxon>Bacillota</taxon>
        <taxon>Bacilli</taxon>
        <taxon>Bacillales</taxon>
        <taxon>Staphylococcaceae</taxon>
        <taxon>Macrococcus</taxon>
    </lineage>
</organism>
<dbReference type="AlphaFoldDB" id="A0A9Q8CFY8"/>
<dbReference type="Pfam" id="PF04002">
    <property type="entry name" value="RadC"/>
    <property type="match status" value="1"/>
</dbReference>
<dbReference type="GO" id="GO:0006508">
    <property type="term" value="P:proteolysis"/>
    <property type="evidence" value="ECO:0007669"/>
    <property type="project" value="UniProtKB-KW"/>
</dbReference>
<gene>
    <name evidence="8" type="ORF">ERX40_10855</name>
</gene>
<evidence type="ECO:0000256" key="1">
    <source>
        <dbReference type="ARBA" id="ARBA00010243"/>
    </source>
</evidence>
<evidence type="ECO:0000256" key="4">
    <source>
        <dbReference type="ARBA" id="ARBA00022801"/>
    </source>
</evidence>
<feature type="domain" description="MPN" evidence="7">
    <location>
        <begin position="29"/>
        <end position="151"/>
    </location>
</feature>
<evidence type="ECO:0000313" key="8">
    <source>
        <dbReference type="EMBL" id="TDL94369.1"/>
    </source>
</evidence>
<comment type="similarity">
    <text evidence="1">Belongs to the UPF0758 family.</text>
</comment>